<dbReference type="EMBL" id="KY274495">
    <property type="protein sequence ID" value="QFV21658.1"/>
    <property type="molecule type" value="Genomic_DNA"/>
</dbReference>
<dbReference type="EMBL" id="KY274492">
    <property type="protein sequence ID" value="QFV21086.1"/>
    <property type="molecule type" value="Genomic_DNA"/>
</dbReference>
<evidence type="ECO:0000313" key="9">
    <source>
        <dbReference type="EMBL" id="QFV23704.1"/>
    </source>
</evidence>
<evidence type="ECO:0000313" key="11">
    <source>
        <dbReference type="EMBL" id="QFV59570.1"/>
    </source>
</evidence>
<dbReference type="EMBL" id="KY290193">
    <property type="protein sequence ID" value="QFV59570.1"/>
    <property type="molecule type" value="Genomic_DNA"/>
</dbReference>
<dbReference type="EMBL" id="KY290196">
    <property type="protein sequence ID" value="QFV63838.1"/>
    <property type="molecule type" value="Genomic_DNA"/>
</dbReference>
<protein>
    <submittedName>
        <fullName evidence="13">Uncharacterized protein</fullName>
    </submittedName>
</protein>
<evidence type="ECO:0000313" key="23">
    <source>
        <dbReference type="EMBL" id="QGM76877.1"/>
    </source>
</evidence>
<organism evidence="13">
    <name type="scientific">Human betaherpesvirus 6</name>
    <dbReference type="NCBI Taxonomy" id="10368"/>
    <lineage>
        <taxon>Viruses</taxon>
        <taxon>Duplodnaviria</taxon>
        <taxon>Heunggongvirae</taxon>
        <taxon>Peploviricota</taxon>
        <taxon>Herviviricetes</taxon>
        <taxon>Herpesvirales</taxon>
        <taxon>Orthoherpesviridae</taxon>
        <taxon>Betaherpesvirinae</taxon>
        <taxon>Roseolovirus</taxon>
    </lineage>
</organism>
<evidence type="ECO:0000313" key="20">
    <source>
        <dbReference type="EMBL" id="QFW30625.1"/>
    </source>
</evidence>
<evidence type="ECO:0000313" key="14">
    <source>
        <dbReference type="EMBL" id="QFV92257.1"/>
    </source>
</evidence>
<dbReference type="EMBL" id="MF511171">
    <property type="protein sequence ID" value="QGM49537.1"/>
    <property type="molecule type" value="Genomic_DNA"/>
</dbReference>
<dbReference type="EMBL" id="KY290218">
    <property type="protein sequence ID" value="QFW23057.1"/>
    <property type="molecule type" value="Genomic_DNA"/>
</dbReference>
<dbReference type="EMBL" id="KY290177">
    <property type="protein sequence ID" value="QFV42378.1"/>
    <property type="molecule type" value="Genomic_DNA"/>
</dbReference>
<evidence type="ECO:0000313" key="16">
    <source>
        <dbReference type="EMBL" id="QFW10754.1"/>
    </source>
</evidence>
<evidence type="ECO:0000313" key="21">
    <source>
        <dbReference type="EMBL" id="QGM49537.1"/>
    </source>
</evidence>
<evidence type="ECO:0000313" key="7">
    <source>
        <dbReference type="EMBL" id="QFV22424.1"/>
    </source>
</evidence>
<evidence type="ECO:0000313" key="2">
    <source>
        <dbReference type="EMBL" id="QFV20579.1"/>
    </source>
</evidence>
<proteinExistence type="predicted"/>
<dbReference type="EMBL" id="KY274491">
    <property type="protein sequence ID" value="QFV20936.1"/>
    <property type="molecule type" value="Genomic_DNA"/>
</dbReference>
<evidence type="ECO:0000313" key="12">
    <source>
        <dbReference type="EMBL" id="QFV62395.1"/>
    </source>
</evidence>
<reference evidence="1" key="1">
    <citation type="submission" date="2017-07" db="EMBL/GenBank/DDBJ databases">
        <title>A rash of human herpesvirus 6 genomes.</title>
        <authorList>
            <person name="Greninger A.L."/>
            <person name="Hall Sedlak R."/>
            <person name="Roychoudhury P."/>
            <person name="Xie H."/>
            <person name="Guan J."/>
            <person name="Peddu V."/>
            <person name="Huang M.-L."/>
            <person name="Cook L."/>
            <person name="Yoshikawa T."/>
            <person name="Caserta M."/>
            <person name="Hill J.A."/>
            <person name="Jerome K.R."/>
        </authorList>
    </citation>
    <scope>NUCLEOTIDE SEQUENCE</scope>
    <source>
        <strain evidence="21">02-537-Pa</strain>
        <strain evidence="22">02-537-S3</strain>
        <strain evidence="23">02-542-S1a</strain>
        <strain evidence="1">02-543-S1a</strain>
    </source>
</reference>
<dbReference type="EMBL" id="KY274487">
    <property type="protein sequence ID" value="QFV20579.1"/>
    <property type="molecule type" value="Genomic_DNA"/>
</dbReference>
<dbReference type="EMBL" id="KY290209">
    <property type="protein sequence ID" value="QFV92257.1"/>
    <property type="molecule type" value="Genomic_DNA"/>
</dbReference>
<dbReference type="EMBL" id="KY274502">
    <property type="protein sequence ID" value="QFV23704.1"/>
    <property type="molecule type" value="Genomic_DNA"/>
</dbReference>
<evidence type="ECO:0000313" key="8">
    <source>
        <dbReference type="EMBL" id="QFV23027.1"/>
    </source>
</evidence>
<dbReference type="EMBL" id="KY290217">
    <property type="protein sequence ID" value="QFW15485.1"/>
    <property type="molecule type" value="Genomic_DNA"/>
</dbReference>
<dbReference type="EMBL" id="KY290213">
    <property type="protein sequence ID" value="QFW06204.1"/>
    <property type="molecule type" value="Genomic_DNA"/>
</dbReference>
<evidence type="ECO:0000313" key="19">
    <source>
        <dbReference type="EMBL" id="QFW23057.1"/>
    </source>
</evidence>
<evidence type="ECO:0000313" key="5">
    <source>
        <dbReference type="EMBL" id="QFV21086.1"/>
    </source>
</evidence>
<evidence type="ECO:0000313" key="4">
    <source>
        <dbReference type="EMBL" id="QFV20936.1"/>
    </source>
</evidence>
<evidence type="ECO:0000313" key="22">
    <source>
        <dbReference type="EMBL" id="QGM49576.1"/>
    </source>
</evidence>
<dbReference type="EMBL" id="KY274498">
    <property type="protein sequence ID" value="QFV22424.1"/>
    <property type="molecule type" value="Genomic_DNA"/>
</dbReference>
<evidence type="ECO:0000313" key="1">
    <source>
        <dbReference type="EMBL" id="AVQ94175.1"/>
    </source>
</evidence>
<dbReference type="EMBL" id="KY290215">
    <property type="protein sequence ID" value="QFW10754.1"/>
    <property type="molecule type" value="Genomic_DNA"/>
</dbReference>
<evidence type="ECO:0000313" key="3">
    <source>
        <dbReference type="EMBL" id="QFV20717.1"/>
    </source>
</evidence>
<evidence type="ECO:0000313" key="10">
    <source>
        <dbReference type="EMBL" id="QFV42378.1"/>
    </source>
</evidence>
<evidence type="ECO:0000313" key="15">
    <source>
        <dbReference type="EMBL" id="QFW06204.1"/>
    </source>
</evidence>
<sequence>MLYHLPDLKFINFKNTVKTTVFVNVLSLCEFYILKCLNYMWN</sequence>
<evidence type="ECO:0000313" key="18">
    <source>
        <dbReference type="EMBL" id="QFW15485.1"/>
    </source>
</evidence>
<dbReference type="EMBL" id="KY290221">
    <property type="protein sequence ID" value="QFW30625.1"/>
    <property type="molecule type" value="Genomic_DNA"/>
</dbReference>
<evidence type="ECO:0000313" key="17">
    <source>
        <dbReference type="EMBL" id="QFW13077.1"/>
    </source>
</evidence>
<reference evidence="13" key="2">
    <citation type="journal article" date="2018" name="BMC Genomics">
        <title>Comparative genomic, transcriptomic, and proteomic reannotation of human herpesvirus 6.</title>
        <authorList>
            <person name="Greninger A.L."/>
            <person name="Knudsen G.M."/>
            <person name="Roychoudhury P."/>
            <person name="Hanson D.J."/>
            <person name="Sedlak R.H."/>
            <person name="Xie H."/>
            <person name="Guan J."/>
            <person name="Nguyen T."/>
            <person name="Peddu V."/>
            <person name="Boeckh M."/>
            <person name="Huang M.L."/>
            <person name="Cook L."/>
            <person name="Depledge D.P."/>
            <person name="Zerr D.M."/>
            <person name="Koelle D.M."/>
            <person name="Gantt S."/>
            <person name="Yoshikawa T."/>
            <person name="Caserta M."/>
            <person name="Hill J.A."/>
            <person name="Jerome K.R."/>
        </authorList>
    </citation>
    <scope>NUCLEOTIDE SEQUENCE</scope>
    <source>
        <strain evidence="10">HP58B9</strain>
        <strain evidence="6">Japan-a11</strain>
        <strain evidence="2">Japan-a2</strain>
        <strain evidence="3">Japan-a4</strain>
        <strain evidence="4">Japan-a7</strain>
        <strain evidence="5">Japan-a8</strain>
        <strain evidence="7">Japan-b3</strain>
        <strain evidence="8">Japan-b5</strain>
        <strain evidence="9">Japan-b8</strain>
        <strain evidence="11">NY-200</strain>
        <strain evidence="12">NY-233</strain>
        <strain evidence="13">NY-236</strain>
        <strain evidence="14">NY-353</strain>
        <strain evidence="15">NY-380</strain>
        <strain evidence="16">NY-393</strain>
        <strain evidence="17">NY-394</strain>
        <strain evidence="18">NY-397</strain>
        <strain evidence="19">NY-399</strain>
        <strain evidence="20">NY-436</strain>
    </source>
</reference>
<evidence type="ECO:0000313" key="13">
    <source>
        <dbReference type="EMBL" id="QFV63838.1"/>
    </source>
</evidence>
<dbReference type="EMBL" id="MF511175">
    <property type="protein sequence ID" value="AVQ94175.1"/>
    <property type="molecule type" value="Genomic_DNA"/>
</dbReference>
<dbReference type="EMBL" id="MF511172">
    <property type="protein sequence ID" value="QGM49576.1"/>
    <property type="molecule type" value="Genomic_DNA"/>
</dbReference>
<dbReference type="EMBL" id="KY290195">
    <property type="protein sequence ID" value="QFV62395.1"/>
    <property type="molecule type" value="Genomic_DNA"/>
</dbReference>
<evidence type="ECO:0000313" key="6">
    <source>
        <dbReference type="EMBL" id="QFV21658.1"/>
    </source>
</evidence>
<name>A0A1W6G4T0_9BETA</name>
<accession>A0A1W6G4T0</accession>
<dbReference type="EMBL" id="KY290216">
    <property type="protein sequence ID" value="QFW13077.1"/>
    <property type="molecule type" value="Genomic_DNA"/>
</dbReference>
<dbReference type="EMBL" id="KY274489">
    <property type="protein sequence ID" value="QFV20717.1"/>
    <property type="molecule type" value="Genomic_DNA"/>
</dbReference>
<dbReference type="EMBL" id="KY274500">
    <property type="protein sequence ID" value="QFV23027.1"/>
    <property type="molecule type" value="Genomic_DNA"/>
</dbReference>
<dbReference type="EMBL" id="MF511173">
    <property type="protein sequence ID" value="QGM76877.1"/>
    <property type="molecule type" value="Genomic_DNA"/>
</dbReference>